<feature type="compositionally biased region" description="Polar residues" evidence="6">
    <location>
        <begin position="296"/>
        <end position="307"/>
    </location>
</feature>
<feature type="region of interest" description="Disordered" evidence="6">
    <location>
        <begin position="130"/>
        <end position="307"/>
    </location>
</feature>
<keyword evidence="3 7" id="KW-0812">Transmembrane</keyword>
<feature type="transmembrane region" description="Helical" evidence="7">
    <location>
        <begin position="907"/>
        <end position="926"/>
    </location>
</feature>
<dbReference type="OrthoDB" id="2162691at2759"/>
<dbReference type="Gene3D" id="2.30.29.30">
    <property type="entry name" value="Pleckstrin-homology domain (PH domain)/Phosphotyrosine-binding domain (PTB)"/>
    <property type="match status" value="1"/>
</dbReference>
<evidence type="ECO:0000256" key="1">
    <source>
        <dbReference type="ARBA" id="ARBA00004167"/>
    </source>
</evidence>
<dbReference type="PANTHER" id="PTHR23319">
    <property type="entry name" value="GRAM DOMAIN CONTAINING 1B, ISOFORM E"/>
    <property type="match status" value="1"/>
</dbReference>
<name>A0A9N9B858_9GLOM</name>
<keyword evidence="10" id="KW-1185">Reference proteome</keyword>
<evidence type="ECO:0000313" key="9">
    <source>
        <dbReference type="EMBL" id="CAG8558767.1"/>
    </source>
</evidence>
<evidence type="ECO:0000259" key="8">
    <source>
        <dbReference type="PROSITE" id="PS51778"/>
    </source>
</evidence>
<dbReference type="GO" id="GO:0140268">
    <property type="term" value="C:endoplasmic reticulum-plasma membrane contact site"/>
    <property type="evidence" value="ECO:0007669"/>
    <property type="project" value="TreeGrafter"/>
</dbReference>
<dbReference type="PANTHER" id="PTHR23319:SF4">
    <property type="entry name" value="GRAM DOMAIN CONTAINING 1B, ISOFORM E"/>
    <property type="match status" value="1"/>
</dbReference>
<feature type="compositionally biased region" description="Basic and acidic residues" evidence="6">
    <location>
        <begin position="182"/>
        <end position="200"/>
    </location>
</feature>
<protein>
    <submittedName>
        <fullName evidence="9">5772_t:CDS:1</fullName>
    </submittedName>
</protein>
<keyword evidence="5 7" id="KW-0472">Membrane</keyword>
<dbReference type="CDD" id="cd13220">
    <property type="entry name" value="PH-GRAM_GRAMDC"/>
    <property type="match status" value="1"/>
</dbReference>
<dbReference type="InterPro" id="IPR051482">
    <property type="entry name" value="Cholesterol_transport"/>
</dbReference>
<evidence type="ECO:0000256" key="6">
    <source>
        <dbReference type="SAM" id="MobiDB-lite"/>
    </source>
</evidence>
<sequence>MEQTNAALSFNNDSPNGHYKLDQIHSDLVTISPPGTLDKNKKSIKLVIHSEENESLTNPSPSPSTPPLTSYSEDIKSPDLVNNIPTSSVKSLTTFINTPKYIRQYLSDTFKADGFGQDTTSMTYSLNMRVSRKSSKSKASKGTQDTTTNSSDIVDNESVKVMKELKFKRRRPTLSTSEANNSDDKKIDVGNLGAKDDGGSLEHLGPISLDDENARKPLEGVKGNQITRDRTSEDSVNSSTSASSHPHKTPSPIESVIPEGESNRKGDPTLIESSNSSPLPSPTTQGNNHNNKESLSRSSSIGSNKHSRCTSLDSEIIARKKSLVSKSRKLIKRAKRLSNSDFMVNDGSVVTGYAMANPKRNKEFHSFFKCIPHDEFLLNDYGCALQKEILAQGRIYVSLYHICFHANIFGWTTNLIMPFSEIVNIEKKMTAFVIPNAILITTAKSKYFFASFLSRDTAYEMFVKLWQSANPEAARKYSELPEYTEGTFTPTHQRESTYDSGNSASGSECVTENEKSLKSSRAKKFHIARLITRKSQNTVNSKEESSAIFKEHTSGSNDYEISPIQFDEKNINDSTSQNISRHSSKDSSSPKSMRKISFSSGYTQKNLVTQCECLSKNQHYDKVMMDTTFTGTIEKIYNLLCTSGFIAEFISKLENNDDTVFGEWTAAENGKLVRTASFTKRLNNSIGPKSTKCYLKEECLSVVMLLTTETPDVPSGGSFSVKTRTCIMWGGRNKVRVIVTAAVEFLKSTWLKGPIEKGAIEGQLEYYKALEIAVRKYISQNRSEFQEPEIEEVEDTDSEASTASPTKNHKLRSHSPSLVKNPSSSFISSRIISRSSSRNSSQFNLSYNTRNISQSNLLPSTNSFLHGRTSTEASSLIQFTTKAMLVTFTSSKSLLSSLFTIPNAKVISTWALIITIFVNACIWINLRDINVKIDKLQKDDILRHGFMAKEYGFRGRDGKIRGEWSGGKRGHYIYQDDRIFDADRDRFLEWLENDVAPKK</sequence>
<dbReference type="GO" id="GO:0032934">
    <property type="term" value="F:sterol binding"/>
    <property type="evidence" value="ECO:0007669"/>
    <property type="project" value="TreeGrafter"/>
</dbReference>
<feature type="compositionally biased region" description="Basic residues" evidence="6">
    <location>
        <begin position="130"/>
        <end position="139"/>
    </location>
</feature>
<dbReference type="GO" id="GO:0005886">
    <property type="term" value="C:plasma membrane"/>
    <property type="evidence" value="ECO:0007669"/>
    <property type="project" value="TreeGrafter"/>
</dbReference>
<feature type="region of interest" description="Disordered" evidence="6">
    <location>
        <begin position="50"/>
        <end position="74"/>
    </location>
</feature>
<evidence type="ECO:0000313" key="10">
    <source>
        <dbReference type="Proteomes" id="UP000789342"/>
    </source>
</evidence>
<comment type="similarity">
    <text evidence="2">Belongs to the YSP2 family.</text>
</comment>
<dbReference type="EMBL" id="CAJVPV010003744">
    <property type="protein sequence ID" value="CAG8558767.1"/>
    <property type="molecule type" value="Genomic_DNA"/>
</dbReference>
<dbReference type="GO" id="GO:0005739">
    <property type="term" value="C:mitochondrion"/>
    <property type="evidence" value="ECO:0007669"/>
    <property type="project" value="TreeGrafter"/>
</dbReference>
<keyword evidence="4 7" id="KW-1133">Transmembrane helix</keyword>
<dbReference type="GO" id="GO:0032366">
    <property type="term" value="P:intracellular sterol transport"/>
    <property type="evidence" value="ECO:0007669"/>
    <property type="project" value="TreeGrafter"/>
</dbReference>
<dbReference type="SMART" id="SM00568">
    <property type="entry name" value="GRAM"/>
    <property type="match status" value="1"/>
</dbReference>
<dbReference type="Proteomes" id="UP000789342">
    <property type="component" value="Unassembled WGS sequence"/>
</dbReference>
<evidence type="ECO:0000256" key="3">
    <source>
        <dbReference type="ARBA" id="ARBA00022692"/>
    </source>
</evidence>
<evidence type="ECO:0000256" key="7">
    <source>
        <dbReference type="SAM" id="Phobius"/>
    </source>
</evidence>
<dbReference type="InterPro" id="IPR031968">
    <property type="entry name" value="VASt"/>
</dbReference>
<feature type="compositionally biased region" description="Polar residues" evidence="6">
    <location>
        <begin position="234"/>
        <end position="244"/>
    </location>
</feature>
<proteinExistence type="inferred from homology"/>
<feature type="region of interest" description="Disordered" evidence="6">
    <location>
        <begin position="536"/>
        <end position="595"/>
    </location>
</feature>
<comment type="caution">
    <text evidence="9">The sequence shown here is derived from an EMBL/GenBank/DDBJ whole genome shotgun (WGS) entry which is preliminary data.</text>
</comment>
<accession>A0A9N9B858</accession>
<dbReference type="InterPro" id="IPR004182">
    <property type="entry name" value="GRAM"/>
</dbReference>
<dbReference type="PROSITE" id="PS51778">
    <property type="entry name" value="VAST"/>
    <property type="match status" value="1"/>
</dbReference>
<dbReference type="Pfam" id="PF16016">
    <property type="entry name" value="VASt"/>
    <property type="match status" value="1"/>
</dbReference>
<gene>
    <name evidence="9" type="ORF">AMORRO_LOCUS5917</name>
</gene>
<dbReference type="GO" id="GO:0120015">
    <property type="term" value="F:sterol transfer activity"/>
    <property type="evidence" value="ECO:0007669"/>
    <property type="project" value="TreeGrafter"/>
</dbReference>
<evidence type="ECO:0000256" key="5">
    <source>
        <dbReference type="ARBA" id="ARBA00023136"/>
    </source>
</evidence>
<feature type="compositionally biased region" description="Acidic residues" evidence="6">
    <location>
        <begin position="786"/>
        <end position="798"/>
    </location>
</feature>
<dbReference type="GO" id="GO:0005789">
    <property type="term" value="C:endoplasmic reticulum membrane"/>
    <property type="evidence" value="ECO:0007669"/>
    <property type="project" value="TreeGrafter"/>
</dbReference>
<evidence type="ECO:0000256" key="4">
    <source>
        <dbReference type="ARBA" id="ARBA00022989"/>
    </source>
</evidence>
<comment type="subcellular location">
    <subcellularLocation>
        <location evidence="1">Membrane</location>
        <topology evidence="1">Single-pass membrane protein</topology>
    </subcellularLocation>
</comment>
<feature type="region of interest" description="Disordered" evidence="6">
    <location>
        <begin position="485"/>
        <end position="515"/>
    </location>
</feature>
<dbReference type="Pfam" id="PF02893">
    <property type="entry name" value="GRAM"/>
    <property type="match status" value="1"/>
</dbReference>
<dbReference type="InterPro" id="IPR011993">
    <property type="entry name" value="PH-like_dom_sf"/>
</dbReference>
<organism evidence="9 10">
    <name type="scientific">Acaulospora morrowiae</name>
    <dbReference type="NCBI Taxonomy" id="94023"/>
    <lineage>
        <taxon>Eukaryota</taxon>
        <taxon>Fungi</taxon>
        <taxon>Fungi incertae sedis</taxon>
        <taxon>Mucoromycota</taxon>
        <taxon>Glomeromycotina</taxon>
        <taxon>Glomeromycetes</taxon>
        <taxon>Diversisporales</taxon>
        <taxon>Acaulosporaceae</taxon>
        <taxon>Acaulospora</taxon>
    </lineage>
</organism>
<evidence type="ECO:0000256" key="2">
    <source>
        <dbReference type="ARBA" id="ARBA00006582"/>
    </source>
</evidence>
<reference evidence="9" key="1">
    <citation type="submission" date="2021-06" db="EMBL/GenBank/DDBJ databases">
        <authorList>
            <person name="Kallberg Y."/>
            <person name="Tangrot J."/>
            <person name="Rosling A."/>
        </authorList>
    </citation>
    <scope>NUCLEOTIDE SEQUENCE</scope>
    <source>
        <strain evidence="9">CL551</strain>
    </source>
</reference>
<dbReference type="GO" id="GO:0032541">
    <property type="term" value="C:cortical endoplasmic reticulum"/>
    <property type="evidence" value="ECO:0007669"/>
    <property type="project" value="TreeGrafter"/>
</dbReference>
<feature type="region of interest" description="Disordered" evidence="6">
    <location>
        <begin position="785"/>
        <end position="823"/>
    </location>
</feature>
<feature type="domain" description="VASt" evidence="8">
    <location>
        <begin position="619"/>
        <end position="782"/>
    </location>
</feature>
<feature type="compositionally biased region" description="Polar residues" evidence="6">
    <location>
        <begin position="498"/>
        <end position="510"/>
    </location>
</feature>
<feature type="compositionally biased region" description="Basic and acidic residues" evidence="6">
    <location>
        <begin position="541"/>
        <end position="553"/>
    </location>
</feature>
<feature type="compositionally biased region" description="Polar residues" evidence="6">
    <location>
        <begin position="142"/>
        <end position="153"/>
    </location>
</feature>
<dbReference type="AlphaFoldDB" id="A0A9N9B858"/>